<dbReference type="AlphaFoldDB" id="A0A8J2Q616"/>
<dbReference type="PROSITE" id="PS50068">
    <property type="entry name" value="LDLRA_2"/>
    <property type="match status" value="1"/>
</dbReference>
<keyword evidence="5" id="KW-1185">Reference proteome</keyword>
<feature type="region of interest" description="Disordered" evidence="3">
    <location>
        <begin position="64"/>
        <end position="85"/>
    </location>
</feature>
<feature type="disulfide bond" evidence="2">
    <location>
        <begin position="30"/>
        <end position="45"/>
    </location>
</feature>
<accession>A0A8J2Q616</accession>
<dbReference type="OrthoDB" id="2101615at2759"/>
<dbReference type="EMBL" id="CAJVCH010570710">
    <property type="protein sequence ID" value="CAG7835652.1"/>
    <property type="molecule type" value="Genomic_DNA"/>
</dbReference>
<comment type="caution">
    <text evidence="2">Lacks conserved residue(s) required for the propagation of feature annotation.</text>
</comment>
<evidence type="ECO:0000313" key="5">
    <source>
        <dbReference type="Proteomes" id="UP000708208"/>
    </source>
</evidence>
<sequence length="100" mass="11222">GEDEENCPFCGSRFFTCADNQTCILKSWVCNGREDCPDGSDEMACALSPHQKFIPVEQEILGASARRPRTPSQLPRAKFNRSQSKLLSHQNGYSLIRQSE</sequence>
<evidence type="ECO:0000313" key="4">
    <source>
        <dbReference type="EMBL" id="CAG7835651.1"/>
    </source>
</evidence>
<comment type="caution">
    <text evidence="4">The sequence shown here is derived from an EMBL/GenBank/DDBJ whole genome shotgun (WGS) entry which is preliminary data.</text>
</comment>
<protein>
    <submittedName>
        <fullName evidence="4">Uncharacterized protein</fullName>
    </submittedName>
</protein>
<organism evidence="4 5">
    <name type="scientific">Allacma fusca</name>
    <dbReference type="NCBI Taxonomy" id="39272"/>
    <lineage>
        <taxon>Eukaryota</taxon>
        <taxon>Metazoa</taxon>
        <taxon>Ecdysozoa</taxon>
        <taxon>Arthropoda</taxon>
        <taxon>Hexapoda</taxon>
        <taxon>Collembola</taxon>
        <taxon>Symphypleona</taxon>
        <taxon>Sminthuridae</taxon>
        <taxon>Allacma</taxon>
    </lineage>
</organism>
<keyword evidence="1 2" id="KW-1015">Disulfide bond</keyword>
<dbReference type="EMBL" id="CAJVCH010570710">
    <property type="protein sequence ID" value="CAG7835651.1"/>
    <property type="molecule type" value="Genomic_DNA"/>
</dbReference>
<dbReference type="Pfam" id="PF00057">
    <property type="entry name" value="Ldl_recept_a"/>
    <property type="match status" value="1"/>
</dbReference>
<dbReference type="Proteomes" id="UP000708208">
    <property type="component" value="Unassembled WGS sequence"/>
</dbReference>
<dbReference type="PROSITE" id="PS01209">
    <property type="entry name" value="LDLRA_1"/>
    <property type="match status" value="1"/>
</dbReference>
<dbReference type="CDD" id="cd00112">
    <property type="entry name" value="LDLa"/>
    <property type="match status" value="1"/>
</dbReference>
<feature type="non-terminal residue" evidence="4">
    <location>
        <position position="100"/>
    </location>
</feature>
<proteinExistence type="predicted"/>
<dbReference type="InterPro" id="IPR002172">
    <property type="entry name" value="LDrepeatLR_classA_rpt"/>
</dbReference>
<evidence type="ECO:0000256" key="2">
    <source>
        <dbReference type="PROSITE-ProRule" id="PRU00124"/>
    </source>
</evidence>
<dbReference type="InterPro" id="IPR023415">
    <property type="entry name" value="LDLR_class-A_CS"/>
</dbReference>
<gene>
    <name evidence="4" type="ORF">AFUS01_LOCUS44992</name>
</gene>
<evidence type="ECO:0000256" key="3">
    <source>
        <dbReference type="SAM" id="MobiDB-lite"/>
    </source>
</evidence>
<dbReference type="SMART" id="SM00192">
    <property type="entry name" value="LDLa"/>
    <property type="match status" value="1"/>
</dbReference>
<reference evidence="4" key="1">
    <citation type="submission" date="2021-06" db="EMBL/GenBank/DDBJ databases">
        <authorList>
            <person name="Hodson N. C."/>
            <person name="Mongue J. A."/>
            <person name="Jaron S. K."/>
        </authorList>
    </citation>
    <scope>NUCLEOTIDE SEQUENCE</scope>
</reference>
<evidence type="ECO:0000256" key="1">
    <source>
        <dbReference type="ARBA" id="ARBA00023157"/>
    </source>
</evidence>
<name>A0A8J2Q616_9HEXA</name>